<accession>A0A0A2TCY4</accession>
<evidence type="ECO:0000256" key="1">
    <source>
        <dbReference type="SAM" id="Phobius"/>
    </source>
</evidence>
<keyword evidence="3" id="KW-1185">Reference proteome</keyword>
<organism evidence="2 3">
    <name type="scientific">Pontibacillus yanchengensis Y32</name>
    <dbReference type="NCBI Taxonomy" id="1385514"/>
    <lineage>
        <taxon>Bacteria</taxon>
        <taxon>Bacillati</taxon>
        <taxon>Bacillota</taxon>
        <taxon>Bacilli</taxon>
        <taxon>Bacillales</taxon>
        <taxon>Bacillaceae</taxon>
        <taxon>Pontibacillus</taxon>
    </lineage>
</organism>
<evidence type="ECO:0000313" key="2">
    <source>
        <dbReference type="EMBL" id="KGP72278.1"/>
    </source>
</evidence>
<feature type="transmembrane region" description="Helical" evidence="1">
    <location>
        <begin position="31"/>
        <end position="51"/>
    </location>
</feature>
<keyword evidence="1" id="KW-0472">Membrane</keyword>
<dbReference type="OrthoDB" id="2680377at2"/>
<proteinExistence type="predicted"/>
<protein>
    <submittedName>
        <fullName evidence="2">Membrane protein</fullName>
    </submittedName>
</protein>
<dbReference type="eggNOG" id="ENOG5032VEZ">
    <property type="taxonomic scope" value="Bacteria"/>
</dbReference>
<comment type="caution">
    <text evidence="2">The sequence shown here is derived from an EMBL/GenBank/DDBJ whole genome shotgun (WGS) entry which is preliminary data.</text>
</comment>
<dbReference type="AlphaFoldDB" id="A0A0A2TCY4"/>
<dbReference type="EMBL" id="AVBF01000033">
    <property type="protein sequence ID" value="KGP72278.1"/>
    <property type="molecule type" value="Genomic_DNA"/>
</dbReference>
<dbReference type="InterPro" id="IPR025620">
    <property type="entry name" value="YlaH"/>
</dbReference>
<reference evidence="2 3" key="1">
    <citation type="journal article" date="2015" name="Stand. Genomic Sci.">
        <title>High quality draft genome sequence of the moderately halophilic bacterium Pontibacillus yanchengensis Y32(T) and comparison among Pontibacillus genomes.</title>
        <authorList>
            <person name="Huang J."/>
            <person name="Qiao Z.X."/>
            <person name="Tang J.W."/>
            <person name="Wang G."/>
        </authorList>
    </citation>
    <scope>NUCLEOTIDE SEQUENCE [LARGE SCALE GENOMIC DNA]</scope>
    <source>
        <strain evidence="2 3">Y32</strain>
    </source>
</reference>
<dbReference type="STRING" id="1385514.N782_13095"/>
<gene>
    <name evidence="2" type="ORF">N782_13095</name>
</gene>
<sequence>MIQVPNDLSFFAKLLFNGLGDELNLNNDSEVAIAIRGVIFLYLIILFLSVVTYKLGFAKQLPLLKSAVVYVVLAIGCMILTFFGLSLPIAEGLLISSAVLGIYRFRLHRERKDRPQSE</sequence>
<dbReference type="Proteomes" id="UP000030147">
    <property type="component" value="Unassembled WGS sequence"/>
</dbReference>
<keyword evidence="1" id="KW-0812">Transmembrane</keyword>
<name>A0A0A2TCY4_9BACI</name>
<feature type="transmembrane region" description="Helical" evidence="1">
    <location>
        <begin position="63"/>
        <end position="83"/>
    </location>
</feature>
<dbReference type="Pfam" id="PF14036">
    <property type="entry name" value="YlaH"/>
    <property type="match status" value="1"/>
</dbReference>
<evidence type="ECO:0000313" key="3">
    <source>
        <dbReference type="Proteomes" id="UP000030147"/>
    </source>
</evidence>
<keyword evidence="1" id="KW-1133">Transmembrane helix</keyword>